<name>A0ACD3B6N3_9AGAR</name>
<protein>
    <submittedName>
        <fullName evidence="1">Uncharacterized protein</fullName>
    </submittedName>
</protein>
<proteinExistence type="predicted"/>
<evidence type="ECO:0000313" key="2">
    <source>
        <dbReference type="Proteomes" id="UP000308600"/>
    </source>
</evidence>
<gene>
    <name evidence="1" type="ORF">BDN72DRAFT_198282</name>
</gene>
<evidence type="ECO:0000313" key="1">
    <source>
        <dbReference type="EMBL" id="TFK73347.1"/>
    </source>
</evidence>
<sequence>MFAMDFTAKYEVFKFVHVVIMFRYPTLYGCIPIIAVYDNMVSSFEYDFALYRGTIICWSQGTIQQCTYTVCTILMGKVHIAAYNLQFQLKSRPSPNPSSNLVLTSR</sequence>
<accession>A0ACD3B6N3</accession>
<organism evidence="1 2">
    <name type="scientific">Pluteus cervinus</name>
    <dbReference type="NCBI Taxonomy" id="181527"/>
    <lineage>
        <taxon>Eukaryota</taxon>
        <taxon>Fungi</taxon>
        <taxon>Dikarya</taxon>
        <taxon>Basidiomycota</taxon>
        <taxon>Agaricomycotina</taxon>
        <taxon>Agaricomycetes</taxon>
        <taxon>Agaricomycetidae</taxon>
        <taxon>Agaricales</taxon>
        <taxon>Pluteineae</taxon>
        <taxon>Pluteaceae</taxon>
        <taxon>Pluteus</taxon>
    </lineage>
</organism>
<reference evidence="1 2" key="1">
    <citation type="journal article" date="2019" name="Nat. Ecol. Evol.">
        <title>Megaphylogeny resolves global patterns of mushroom evolution.</title>
        <authorList>
            <person name="Varga T."/>
            <person name="Krizsan K."/>
            <person name="Foldi C."/>
            <person name="Dima B."/>
            <person name="Sanchez-Garcia M."/>
            <person name="Sanchez-Ramirez S."/>
            <person name="Szollosi G.J."/>
            <person name="Szarkandi J.G."/>
            <person name="Papp V."/>
            <person name="Albert L."/>
            <person name="Andreopoulos W."/>
            <person name="Angelini C."/>
            <person name="Antonin V."/>
            <person name="Barry K.W."/>
            <person name="Bougher N.L."/>
            <person name="Buchanan P."/>
            <person name="Buyck B."/>
            <person name="Bense V."/>
            <person name="Catcheside P."/>
            <person name="Chovatia M."/>
            <person name="Cooper J."/>
            <person name="Damon W."/>
            <person name="Desjardin D."/>
            <person name="Finy P."/>
            <person name="Geml J."/>
            <person name="Haridas S."/>
            <person name="Hughes K."/>
            <person name="Justo A."/>
            <person name="Karasinski D."/>
            <person name="Kautmanova I."/>
            <person name="Kiss B."/>
            <person name="Kocsube S."/>
            <person name="Kotiranta H."/>
            <person name="LaButti K.M."/>
            <person name="Lechner B.E."/>
            <person name="Liimatainen K."/>
            <person name="Lipzen A."/>
            <person name="Lukacs Z."/>
            <person name="Mihaltcheva S."/>
            <person name="Morgado L.N."/>
            <person name="Niskanen T."/>
            <person name="Noordeloos M.E."/>
            <person name="Ohm R.A."/>
            <person name="Ortiz-Santana B."/>
            <person name="Ovrebo C."/>
            <person name="Racz N."/>
            <person name="Riley R."/>
            <person name="Savchenko A."/>
            <person name="Shiryaev A."/>
            <person name="Soop K."/>
            <person name="Spirin V."/>
            <person name="Szebenyi C."/>
            <person name="Tomsovsky M."/>
            <person name="Tulloss R.E."/>
            <person name="Uehling J."/>
            <person name="Grigoriev I.V."/>
            <person name="Vagvolgyi C."/>
            <person name="Papp T."/>
            <person name="Martin F.M."/>
            <person name="Miettinen O."/>
            <person name="Hibbett D.S."/>
            <person name="Nagy L.G."/>
        </authorList>
    </citation>
    <scope>NUCLEOTIDE SEQUENCE [LARGE SCALE GENOMIC DNA]</scope>
    <source>
        <strain evidence="1 2">NL-1719</strain>
    </source>
</reference>
<keyword evidence="2" id="KW-1185">Reference proteome</keyword>
<dbReference type="EMBL" id="ML208276">
    <property type="protein sequence ID" value="TFK73347.1"/>
    <property type="molecule type" value="Genomic_DNA"/>
</dbReference>
<dbReference type="Proteomes" id="UP000308600">
    <property type="component" value="Unassembled WGS sequence"/>
</dbReference>